<dbReference type="FunFam" id="1.10.472.80:FF:000004">
    <property type="entry name" value="Small G protein signaling modulator 1"/>
    <property type="match status" value="1"/>
</dbReference>
<dbReference type="Pfam" id="PF12068">
    <property type="entry name" value="PH_RBD"/>
    <property type="match status" value="1"/>
</dbReference>
<dbReference type="OrthoDB" id="10264062at2759"/>
<dbReference type="Gene3D" id="1.20.58.900">
    <property type="match status" value="1"/>
</dbReference>
<evidence type="ECO:0000259" key="4">
    <source>
        <dbReference type="PROSITE" id="PS50086"/>
    </source>
</evidence>
<dbReference type="InterPro" id="IPR004012">
    <property type="entry name" value="Run_dom"/>
</dbReference>
<evidence type="ECO:0000256" key="3">
    <source>
        <dbReference type="SAM" id="MobiDB-lite"/>
    </source>
</evidence>
<dbReference type="PROSITE" id="PS50826">
    <property type="entry name" value="RUN"/>
    <property type="match status" value="1"/>
</dbReference>
<dbReference type="PANTHER" id="PTHR22957:SF502">
    <property type="entry name" value="SMALL G PROTEIN SIGNALING MODULATOR 2-RELATED"/>
    <property type="match status" value="1"/>
</dbReference>
<dbReference type="EMBL" id="CAJFCJ010000031">
    <property type="protein sequence ID" value="CAD5126054.1"/>
    <property type="molecule type" value="Genomic_DNA"/>
</dbReference>
<organism evidence="6 7">
    <name type="scientific">Dimorphilus gyrociliatus</name>
    <dbReference type="NCBI Taxonomy" id="2664684"/>
    <lineage>
        <taxon>Eukaryota</taxon>
        <taxon>Metazoa</taxon>
        <taxon>Spiralia</taxon>
        <taxon>Lophotrochozoa</taxon>
        <taxon>Annelida</taxon>
        <taxon>Polychaeta</taxon>
        <taxon>Polychaeta incertae sedis</taxon>
        <taxon>Dinophilidae</taxon>
        <taxon>Dimorphilus</taxon>
    </lineage>
</organism>
<comment type="similarity">
    <text evidence="2">Belongs to the RUTBC family.</text>
</comment>
<evidence type="ECO:0000259" key="5">
    <source>
        <dbReference type="PROSITE" id="PS50826"/>
    </source>
</evidence>
<feature type="region of interest" description="Disordered" evidence="3">
    <location>
        <begin position="193"/>
        <end position="229"/>
    </location>
</feature>
<dbReference type="SMART" id="SM00164">
    <property type="entry name" value="TBC"/>
    <property type="match status" value="1"/>
</dbReference>
<dbReference type="SUPFAM" id="SSF140741">
    <property type="entry name" value="RUN domain-like"/>
    <property type="match status" value="1"/>
</dbReference>
<dbReference type="GO" id="GO:0031410">
    <property type="term" value="C:cytoplasmic vesicle"/>
    <property type="evidence" value="ECO:0007669"/>
    <property type="project" value="UniProtKB-ARBA"/>
</dbReference>
<dbReference type="GO" id="GO:0005096">
    <property type="term" value="F:GTPase activator activity"/>
    <property type="evidence" value="ECO:0007669"/>
    <property type="project" value="UniProtKB-KW"/>
</dbReference>
<dbReference type="InterPro" id="IPR021935">
    <property type="entry name" value="SGSM1/2_RBD"/>
</dbReference>
<feature type="region of interest" description="Disordered" evidence="3">
    <location>
        <begin position="676"/>
        <end position="733"/>
    </location>
</feature>
<accession>A0A7I8WD13</accession>
<dbReference type="FunFam" id="1.10.8.270:FF:000064">
    <property type="entry name" value="Small G protein-signaling modulator 1b"/>
    <property type="match status" value="1"/>
</dbReference>
<dbReference type="Pfam" id="PF00566">
    <property type="entry name" value="RabGAP-TBC"/>
    <property type="match status" value="1"/>
</dbReference>
<dbReference type="Gene3D" id="2.30.29.230">
    <property type="match status" value="1"/>
</dbReference>
<evidence type="ECO:0000256" key="1">
    <source>
        <dbReference type="ARBA" id="ARBA00022468"/>
    </source>
</evidence>
<dbReference type="SMART" id="SM00593">
    <property type="entry name" value="RUN"/>
    <property type="match status" value="1"/>
</dbReference>
<dbReference type="CDD" id="cd17687">
    <property type="entry name" value="RUN_SGSM1_like"/>
    <property type="match status" value="1"/>
</dbReference>
<dbReference type="InterPro" id="IPR037213">
    <property type="entry name" value="Run_dom_sf"/>
</dbReference>
<dbReference type="InterPro" id="IPR000195">
    <property type="entry name" value="Rab-GAP-TBC_dom"/>
</dbReference>
<name>A0A7I8WD13_9ANNE</name>
<evidence type="ECO:0000313" key="6">
    <source>
        <dbReference type="EMBL" id="CAD5126054.1"/>
    </source>
</evidence>
<evidence type="ECO:0000313" key="7">
    <source>
        <dbReference type="Proteomes" id="UP000549394"/>
    </source>
</evidence>
<sequence length="961" mass="108990">MEEIHKRLLANVKKEVKQIMEEAVTRKFVHEESSSITSLCGAVEVCIQQGLRKRALGLFKNSSNTQALLSKLSRTFEPATIVSKALAEYESGKSNNRSLMQGRNQAANPVKYLWIRIALFEKQLAKIVSHLSENNSKYYEKDALMANPVDGPIVGSLLVGPCALDYTKMKTPDHYWTDPPADELVQRHRIHSNAVKPKHLSKQDSPKRPSLHVRRNTSSSSEESMRSVPLSAKDYVESLHQNSKSTLLYGKNNVYVQAKVENEKLPGYLSLHQSGDGLCIKWTPNQLMNGCGTMATANSTNGNHKENGNSTDDAERNNSVLWDYAVNIFVDDIVYLHCHQKQDTGGTIVLVGQDGVQRPPIHFPKGGHLLAFLSCLENGLLPNGRLDPPLWSQRGKGKVFPKMKRKASRNSPLSICEDFQSQDDESTDYVFRIVSTSRPICSTADLLETKPKLSHSTAFPFPPPNSRQHSDGKWWSVSSDGTLSDSEILQKQKEQQQQHEEAVKQLCDTMKKQIISRAFYGWLAHCRHLKTVRTHLTGLVNPILVGSDENGHLSEENWKRLACLDGNGIPEENIHDIHKLIYYGGCDHNIRKEVWPYLLEHYSPGSSREERKERDRQMKDHYENVMSQWLAVEAIVRQRDKELMAASMAKLANPHINDSLTLVRNDSSLSNDVFESVDDAEPSTGASKQSPLVECPESEMSVDRPTSLGSPPPLLPPATQTPHSTPTSPASNGGVYSGAMLENVALNWHRIDKDVQRCDRNYPYFSTSVNLDKLRNIMCTYVWERLDVGYVQGMCDLVAPLLVVLDDEELTYSCFCELMKRMSANFPHGIAMDQHLANMRSLIQILDSELFEHMHHNGDYTHFYFCYRWFLLDFKRELVYEDIFSVWETIWAAAHISSKHFVSFIALALVQTYRGIILDNNMDFTDIIKFFNEMAERHNAKEVLSIARDLVRKLHELIENK</sequence>
<feature type="domain" description="RUN" evidence="5">
    <location>
        <begin position="30"/>
        <end position="174"/>
    </location>
</feature>
<comment type="caution">
    <text evidence="6">The sequence shown here is derived from an EMBL/GenBank/DDBJ whole genome shotgun (WGS) entry which is preliminary data.</text>
</comment>
<keyword evidence="7" id="KW-1185">Reference proteome</keyword>
<keyword evidence="1" id="KW-0343">GTPase activation</keyword>
<dbReference type="AlphaFoldDB" id="A0A7I8WD13"/>
<dbReference type="Pfam" id="PF02759">
    <property type="entry name" value="RUN"/>
    <property type="match status" value="1"/>
</dbReference>
<gene>
    <name evidence="6" type="ORF">DGYR_LOCUS13340</name>
</gene>
<reference evidence="6 7" key="1">
    <citation type="submission" date="2020-08" db="EMBL/GenBank/DDBJ databases">
        <authorList>
            <person name="Hejnol A."/>
        </authorList>
    </citation>
    <scope>NUCLEOTIDE SEQUENCE [LARGE SCALE GENOMIC DNA]</scope>
</reference>
<dbReference type="Gene3D" id="1.10.8.270">
    <property type="entry name" value="putative rabgap domain of human tbc1 domain family member 14 like domains"/>
    <property type="match status" value="1"/>
</dbReference>
<dbReference type="CDD" id="cd15784">
    <property type="entry name" value="PH_RUTBC"/>
    <property type="match status" value="1"/>
</dbReference>
<dbReference type="PROSITE" id="PS50086">
    <property type="entry name" value="TBC_RABGAP"/>
    <property type="match status" value="1"/>
</dbReference>
<protein>
    <submittedName>
        <fullName evidence="6">DgyrCDS14224</fullName>
    </submittedName>
</protein>
<dbReference type="SUPFAM" id="SSF47923">
    <property type="entry name" value="Ypt/Rab-GAP domain of gyp1p"/>
    <property type="match status" value="2"/>
</dbReference>
<feature type="domain" description="Rab-GAP TBC" evidence="4">
    <location>
        <begin position="585"/>
        <end position="894"/>
    </location>
</feature>
<evidence type="ECO:0000256" key="2">
    <source>
        <dbReference type="ARBA" id="ARBA00034124"/>
    </source>
</evidence>
<dbReference type="Proteomes" id="UP000549394">
    <property type="component" value="Unassembled WGS sequence"/>
</dbReference>
<proteinExistence type="inferred from homology"/>
<dbReference type="Gene3D" id="1.10.472.80">
    <property type="entry name" value="Ypt/Rab-GAP domain of gyp1p, domain 3"/>
    <property type="match status" value="1"/>
</dbReference>
<dbReference type="InterPro" id="IPR035969">
    <property type="entry name" value="Rab-GAP_TBC_sf"/>
</dbReference>
<dbReference type="InterPro" id="IPR037745">
    <property type="entry name" value="SGSM1/2"/>
</dbReference>
<dbReference type="PANTHER" id="PTHR22957">
    <property type="entry name" value="TBC1 DOMAIN FAMILY MEMBER GTPASE-ACTIVATING PROTEIN"/>
    <property type="match status" value="1"/>
</dbReference>